<sequence length="552" mass="59935">MWTDFLSWSDDKTQVIAMLPDDSMGVPASFSQQGLDDALSQIDAASLRIDDAGVQSFINFAKEDKKEARAGISIAQRVDAALEVSFTQDCQIASLICTGAYGGEALTPQKMIEVIQFAGVKKGINKTALKKLLLKSAQLKPGEQVTQPIAQGRLPIHGKDAKFISLIQRSSKKTPEQENLGKIDMLDRGVALTVEVGQPLMKREPATAGRPGITVLGDIIQPKPGKDTELKESKGSQRSKNHPEVLVATKAGLPLIRDTTVEVDDVMKVATIGVESGHVQFNGSVIVSGNIESDMQVDVTGNLIVGGFVESANIRAGGDITIAKGIIGHNVSEGEEKSCRVSCGGSVAAHYAQFCQVKAAQNISLQIHCLNSDIQTGNDLLVADRTERQGTVGGGVLNIGNKLTCVNLGVEGNTATHIMAFSNFQQQKEQIETLKANYKLAQERTMEVIRKEMAFKKTPKAERTEQAERELQQFKNEIDDNLVAAKNALELHQLEFEDKLENNTVEVKGKVYSHVTIQFGDEKVTTSKEHGASIFSFNQYEIKRTSPFSEAI</sequence>
<dbReference type="PANTHER" id="PTHR38032">
    <property type="entry name" value="POLYMERASE-RELATED"/>
    <property type="match status" value="1"/>
</dbReference>
<protein>
    <submittedName>
        <fullName evidence="4">FapA family protein</fullName>
    </submittedName>
</protein>
<evidence type="ECO:0000256" key="1">
    <source>
        <dbReference type="SAM" id="Coils"/>
    </source>
</evidence>
<keyword evidence="1" id="KW-0175">Coiled coil</keyword>
<dbReference type="Pfam" id="PF03961">
    <property type="entry name" value="FapA"/>
    <property type="match status" value="1"/>
</dbReference>
<accession>A0ABT7Y3B0</accession>
<feature type="coiled-coil region" evidence="1">
    <location>
        <begin position="424"/>
        <end position="495"/>
    </location>
</feature>
<feature type="region of interest" description="Disordered" evidence="2">
    <location>
        <begin position="217"/>
        <end position="242"/>
    </location>
</feature>
<proteinExistence type="predicted"/>
<feature type="compositionally biased region" description="Basic and acidic residues" evidence="2">
    <location>
        <begin position="224"/>
        <end position="235"/>
    </location>
</feature>
<dbReference type="Proteomes" id="UP001169719">
    <property type="component" value="Unassembled WGS sequence"/>
</dbReference>
<dbReference type="Pfam" id="PF20250">
    <property type="entry name" value="FapA_N"/>
    <property type="match status" value="1"/>
</dbReference>
<reference evidence="4" key="1">
    <citation type="submission" date="2024-05" db="EMBL/GenBank/DDBJ databases">
        <title>Genome Sequences of Four Agar- Degrading Marine Bacteria.</title>
        <authorList>
            <person name="Phillips E.K."/>
            <person name="Shaffer J.C."/>
            <person name="Henson M.W."/>
            <person name="Temperton B."/>
            <person name="Thrash C.J."/>
            <person name="Martin M.O."/>
        </authorList>
    </citation>
    <scope>NUCLEOTIDE SEQUENCE</scope>
    <source>
        <strain evidence="4">EKP203</strain>
    </source>
</reference>
<evidence type="ECO:0000256" key="2">
    <source>
        <dbReference type="SAM" id="MobiDB-lite"/>
    </source>
</evidence>
<evidence type="ECO:0000259" key="3">
    <source>
        <dbReference type="Pfam" id="PF20250"/>
    </source>
</evidence>
<organism evidence="4 5">
    <name type="scientific">Vibrio agarivorans</name>
    <dbReference type="NCBI Taxonomy" id="153622"/>
    <lineage>
        <taxon>Bacteria</taxon>
        <taxon>Pseudomonadati</taxon>
        <taxon>Pseudomonadota</taxon>
        <taxon>Gammaproteobacteria</taxon>
        <taxon>Vibrionales</taxon>
        <taxon>Vibrionaceae</taxon>
        <taxon>Vibrio</taxon>
    </lineage>
</organism>
<keyword evidence="5" id="KW-1185">Reference proteome</keyword>
<name>A0ABT7Y3B0_9VIBR</name>
<comment type="caution">
    <text evidence="4">The sequence shown here is derived from an EMBL/GenBank/DDBJ whole genome shotgun (WGS) entry which is preliminary data.</text>
</comment>
<evidence type="ECO:0000313" key="5">
    <source>
        <dbReference type="Proteomes" id="UP001169719"/>
    </source>
</evidence>
<dbReference type="EMBL" id="JAUEOZ010000002">
    <property type="protein sequence ID" value="MDN2482513.1"/>
    <property type="molecule type" value="Genomic_DNA"/>
</dbReference>
<dbReference type="InterPro" id="IPR046865">
    <property type="entry name" value="FapA_b_solenoid"/>
</dbReference>
<gene>
    <name evidence="4" type="ORF">QWJ08_14330</name>
</gene>
<dbReference type="RefSeq" id="WP_289962590.1">
    <property type="nucleotide sequence ID" value="NZ_JAUEOZ010000002.1"/>
</dbReference>
<evidence type="ECO:0000313" key="4">
    <source>
        <dbReference type="EMBL" id="MDN2482513.1"/>
    </source>
</evidence>
<dbReference type="InterPro" id="IPR005646">
    <property type="entry name" value="FapA"/>
</dbReference>
<dbReference type="InterPro" id="IPR046866">
    <property type="entry name" value="FapA_N"/>
</dbReference>
<feature type="domain" description="Flagellar Assembly Protein A N-terminal region" evidence="3">
    <location>
        <begin position="83"/>
        <end position="258"/>
    </location>
</feature>
<dbReference type="PANTHER" id="PTHR38032:SF1">
    <property type="entry name" value="RNA-BINDING PROTEIN KHPB N-TERMINAL DOMAIN-CONTAINING PROTEIN"/>
    <property type="match status" value="1"/>
</dbReference>